<evidence type="ECO:0000259" key="6">
    <source>
        <dbReference type="PROSITE" id="PS51077"/>
    </source>
</evidence>
<keyword evidence="3" id="KW-0804">Transcription</keyword>
<dbReference type="SUPFAM" id="SSF55781">
    <property type="entry name" value="GAF domain-like"/>
    <property type="match status" value="1"/>
</dbReference>
<dbReference type="AlphaFoldDB" id="A1HNV6"/>
<protein>
    <recommendedName>
        <fullName evidence="5">Glycerol operon regulatory protein</fullName>
    </recommendedName>
</protein>
<feature type="domain" description="HTH iclR-type" evidence="6">
    <location>
        <begin position="11"/>
        <end position="73"/>
    </location>
</feature>
<reference evidence="8 9" key="1">
    <citation type="submission" date="2007-01" db="EMBL/GenBank/DDBJ databases">
        <title>Annotation of the draft genome assembly of Thermosinus carboxydivorans Nor1.</title>
        <authorList>
            <consortium name="US DOE Joint Genome Institute (JGI-ORNL)"/>
            <person name="Larimer F."/>
            <person name="Land M."/>
            <person name="Hauser L."/>
        </authorList>
    </citation>
    <scope>NUCLEOTIDE SEQUENCE [LARGE SCALE GENOMIC DNA]</scope>
    <source>
        <strain evidence="8 9">Nor1</strain>
    </source>
</reference>
<dbReference type="PANTHER" id="PTHR30136:SF24">
    <property type="entry name" value="HTH-TYPE TRANSCRIPTIONAL REPRESSOR ALLR"/>
    <property type="match status" value="1"/>
</dbReference>
<evidence type="ECO:0000256" key="4">
    <source>
        <dbReference type="ARBA" id="ARBA00058938"/>
    </source>
</evidence>
<dbReference type="Gene3D" id="3.30.450.40">
    <property type="match status" value="1"/>
</dbReference>
<dbReference type="RefSeq" id="WP_007288706.1">
    <property type="nucleotide sequence ID" value="NZ_AAWL01000003.1"/>
</dbReference>
<sequence length="258" mass="28550">MLSESNSGRQIQSVARAVKILEHLAASGNEDSLSNISRAIGLSKSTTHSLISTLEQLGYVHQDQSTGRYSLGMKLFELGQVVYSSMDIRRLTIPHLRKLVEKYGETAHIAVLSKGEVIYIDKVDSPHSIRIASQIGGRNPAYCTGVGKVLLAWLSDTELEKVMAGRVLHKFTSNTITSYEQLKQHLLEIRQCGYALDKEEFEIGLTCVAAPIKNHRGLVIAAFSISGPTMRMNEKLNMIIRDVVEMSRTISAEFGCKE</sequence>
<evidence type="ECO:0000256" key="3">
    <source>
        <dbReference type="ARBA" id="ARBA00023163"/>
    </source>
</evidence>
<reference evidence="8 9" key="2">
    <citation type="submission" date="2007-01" db="EMBL/GenBank/DDBJ databases">
        <title>Sequencing of the draft genome and assembly of Thermosinus carboxydivorans Nor1.</title>
        <authorList>
            <consortium name="US DOE Joint Genome Institute (JGI-PGF)"/>
            <person name="Copeland A."/>
            <person name="Lucas S."/>
            <person name="Lapidus A."/>
            <person name="Barry K."/>
            <person name="Glavina del Rio T."/>
            <person name="Dalin E."/>
            <person name="Tice H."/>
            <person name="Bruce D."/>
            <person name="Pitluck S."/>
            <person name="Richardson P."/>
        </authorList>
    </citation>
    <scope>NUCLEOTIDE SEQUENCE [LARGE SCALE GENOMIC DNA]</scope>
    <source>
        <strain evidence="8 9">Nor1</strain>
    </source>
</reference>
<keyword evidence="2" id="KW-0238">DNA-binding</keyword>
<evidence type="ECO:0000259" key="7">
    <source>
        <dbReference type="PROSITE" id="PS51078"/>
    </source>
</evidence>
<dbReference type="InterPro" id="IPR050707">
    <property type="entry name" value="HTH_MetabolicPath_Reg"/>
</dbReference>
<dbReference type="Gene3D" id="1.10.10.10">
    <property type="entry name" value="Winged helix-like DNA-binding domain superfamily/Winged helix DNA-binding domain"/>
    <property type="match status" value="1"/>
</dbReference>
<dbReference type="OrthoDB" id="9791752at2"/>
<dbReference type="PROSITE" id="PS51078">
    <property type="entry name" value="ICLR_ED"/>
    <property type="match status" value="1"/>
</dbReference>
<comment type="function">
    <text evidence="4">May be an activator protein for the gylABX operon.</text>
</comment>
<dbReference type="SUPFAM" id="SSF46785">
    <property type="entry name" value="Winged helix' DNA-binding domain"/>
    <property type="match status" value="1"/>
</dbReference>
<gene>
    <name evidence="8" type="ORF">TcarDRAFT_2408</name>
</gene>
<dbReference type="GO" id="GO:0045892">
    <property type="term" value="P:negative regulation of DNA-templated transcription"/>
    <property type="evidence" value="ECO:0007669"/>
    <property type="project" value="TreeGrafter"/>
</dbReference>
<keyword evidence="1" id="KW-0805">Transcription regulation</keyword>
<dbReference type="GO" id="GO:0003700">
    <property type="term" value="F:DNA-binding transcription factor activity"/>
    <property type="evidence" value="ECO:0007669"/>
    <property type="project" value="TreeGrafter"/>
</dbReference>
<evidence type="ECO:0000256" key="1">
    <source>
        <dbReference type="ARBA" id="ARBA00023015"/>
    </source>
</evidence>
<dbReference type="EMBL" id="AAWL01000003">
    <property type="protein sequence ID" value="EAX48458.1"/>
    <property type="molecule type" value="Genomic_DNA"/>
</dbReference>
<evidence type="ECO:0000256" key="5">
    <source>
        <dbReference type="ARBA" id="ARBA00070406"/>
    </source>
</evidence>
<dbReference type="Pfam" id="PF01614">
    <property type="entry name" value="IclR_C"/>
    <property type="match status" value="1"/>
</dbReference>
<proteinExistence type="predicted"/>
<dbReference type="InterPro" id="IPR036390">
    <property type="entry name" value="WH_DNA-bd_sf"/>
</dbReference>
<comment type="caution">
    <text evidence="8">The sequence shown here is derived from an EMBL/GenBank/DDBJ whole genome shotgun (WGS) entry which is preliminary data.</text>
</comment>
<organism evidence="8 9">
    <name type="scientific">Thermosinus carboxydivorans Nor1</name>
    <dbReference type="NCBI Taxonomy" id="401526"/>
    <lineage>
        <taxon>Bacteria</taxon>
        <taxon>Bacillati</taxon>
        <taxon>Bacillota</taxon>
        <taxon>Negativicutes</taxon>
        <taxon>Selenomonadales</taxon>
        <taxon>Sporomusaceae</taxon>
        <taxon>Thermosinus</taxon>
    </lineage>
</organism>
<evidence type="ECO:0000256" key="2">
    <source>
        <dbReference type="ARBA" id="ARBA00023125"/>
    </source>
</evidence>
<dbReference type="SMART" id="SM00346">
    <property type="entry name" value="HTH_ICLR"/>
    <property type="match status" value="1"/>
</dbReference>
<dbReference type="PROSITE" id="PS51077">
    <property type="entry name" value="HTH_ICLR"/>
    <property type="match status" value="1"/>
</dbReference>
<dbReference type="PANTHER" id="PTHR30136">
    <property type="entry name" value="HELIX-TURN-HELIX TRANSCRIPTIONAL REGULATOR, ICLR FAMILY"/>
    <property type="match status" value="1"/>
</dbReference>
<dbReference type="InterPro" id="IPR005471">
    <property type="entry name" value="Tscrpt_reg_IclR_N"/>
</dbReference>
<dbReference type="eggNOG" id="COG1414">
    <property type="taxonomic scope" value="Bacteria"/>
</dbReference>
<accession>A1HNV6</accession>
<dbReference type="InterPro" id="IPR014757">
    <property type="entry name" value="Tscrpt_reg_IclR_C"/>
</dbReference>
<evidence type="ECO:0000313" key="9">
    <source>
        <dbReference type="Proteomes" id="UP000005139"/>
    </source>
</evidence>
<dbReference type="FunFam" id="1.10.10.10:FF:000056">
    <property type="entry name" value="IclR family transcriptional regulator"/>
    <property type="match status" value="1"/>
</dbReference>
<dbReference type="InterPro" id="IPR036388">
    <property type="entry name" value="WH-like_DNA-bd_sf"/>
</dbReference>
<dbReference type="GO" id="GO:0003677">
    <property type="term" value="F:DNA binding"/>
    <property type="evidence" value="ECO:0007669"/>
    <property type="project" value="UniProtKB-KW"/>
</dbReference>
<keyword evidence="9" id="KW-1185">Reference proteome</keyword>
<dbReference type="Pfam" id="PF09339">
    <property type="entry name" value="HTH_IclR"/>
    <property type="match status" value="1"/>
</dbReference>
<name>A1HNV6_9FIRM</name>
<evidence type="ECO:0000313" key="8">
    <source>
        <dbReference type="EMBL" id="EAX48458.1"/>
    </source>
</evidence>
<dbReference type="Proteomes" id="UP000005139">
    <property type="component" value="Unassembled WGS sequence"/>
</dbReference>
<dbReference type="InterPro" id="IPR029016">
    <property type="entry name" value="GAF-like_dom_sf"/>
</dbReference>
<feature type="domain" description="IclR-ED" evidence="7">
    <location>
        <begin position="74"/>
        <end position="256"/>
    </location>
</feature>